<accession>K1UG09</accession>
<proteinExistence type="predicted"/>
<name>K1UG09_9ZZZZ</name>
<comment type="caution">
    <text evidence="2">The sequence shown here is derived from an EMBL/GenBank/DDBJ whole genome shotgun (WGS) entry which is preliminary data.</text>
</comment>
<feature type="domain" description="Type I restriction enzyme HindI endonuclease subunit-like C-terminal" evidence="1">
    <location>
        <begin position="2"/>
        <end position="53"/>
    </location>
</feature>
<dbReference type="InterPro" id="IPR021810">
    <property type="entry name" value="T1RH-like_C"/>
</dbReference>
<evidence type="ECO:0000313" key="2">
    <source>
        <dbReference type="EMBL" id="EKC77180.1"/>
    </source>
</evidence>
<keyword evidence="2" id="KW-0687">Ribonucleoprotein</keyword>
<dbReference type="Pfam" id="PF11867">
    <property type="entry name" value="T1RH-like_C"/>
    <property type="match status" value="1"/>
</dbReference>
<feature type="non-terminal residue" evidence="2">
    <location>
        <position position="56"/>
    </location>
</feature>
<evidence type="ECO:0000259" key="1">
    <source>
        <dbReference type="Pfam" id="PF11867"/>
    </source>
</evidence>
<dbReference type="AlphaFoldDB" id="K1UG09"/>
<gene>
    <name evidence="2" type="ORF">LEA_04307</name>
</gene>
<reference evidence="2" key="1">
    <citation type="journal article" date="2013" name="Environ. Microbiol.">
        <title>Microbiota from the distal guts of lean and obese adolescents exhibit partial functional redundancy besides clear differences in community structure.</title>
        <authorList>
            <person name="Ferrer M."/>
            <person name="Ruiz A."/>
            <person name="Lanza F."/>
            <person name="Haange S.B."/>
            <person name="Oberbach A."/>
            <person name="Till H."/>
            <person name="Bargiela R."/>
            <person name="Campoy C."/>
            <person name="Segura M.T."/>
            <person name="Richter M."/>
            <person name="von Bergen M."/>
            <person name="Seifert J."/>
            <person name="Suarez A."/>
        </authorList>
    </citation>
    <scope>NUCLEOTIDE SEQUENCE</scope>
</reference>
<protein>
    <submittedName>
        <fullName evidence="2">Ribosomal protein L7/L12</fullName>
    </submittedName>
</protein>
<organism evidence="2">
    <name type="scientific">human gut metagenome</name>
    <dbReference type="NCBI Taxonomy" id="408170"/>
    <lineage>
        <taxon>unclassified sequences</taxon>
        <taxon>metagenomes</taxon>
        <taxon>organismal metagenomes</taxon>
    </lineage>
</organism>
<dbReference type="EMBL" id="AJWY01002839">
    <property type="protein sequence ID" value="EKC77180.1"/>
    <property type="molecule type" value="Genomic_DNA"/>
</dbReference>
<dbReference type="GO" id="GO:0005840">
    <property type="term" value="C:ribosome"/>
    <property type="evidence" value="ECO:0007669"/>
    <property type="project" value="UniProtKB-KW"/>
</dbReference>
<keyword evidence="2" id="KW-0689">Ribosomal protein</keyword>
<sequence length="56" mass="6256">MEAAFFESVRTMTVRLVSGGTGKKFTLPEVNERINELLKHSIKSEGVINLFSDVQT</sequence>